<dbReference type="Pfam" id="PF13144">
    <property type="entry name" value="ChapFlgA"/>
    <property type="match status" value="1"/>
</dbReference>
<reference evidence="7 8" key="1">
    <citation type="submission" date="2018-06" db="EMBL/GenBank/DDBJ databases">
        <authorList>
            <consortium name="Pathogen Informatics"/>
            <person name="Doyle S."/>
        </authorList>
    </citation>
    <scope>NUCLEOTIDE SEQUENCE [LARGE SCALE GENOMIC DNA]</scope>
    <source>
        <strain evidence="7 8">NCTC13159</strain>
    </source>
</reference>
<dbReference type="Proteomes" id="UP000254589">
    <property type="component" value="Unassembled WGS sequence"/>
</dbReference>
<dbReference type="InterPro" id="IPR013974">
    <property type="entry name" value="SAF"/>
</dbReference>
<evidence type="ECO:0000256" key="2">
    <source>
        <dbReference type="ARBA" id="ARBA00022729"/>
    </source>
</evidence>
<feature type="signal peptide" evidence="5">
    <location>
        <begin position="1"/>
        <end position="36"/>
    </location>
</feature>
<protein>
    <submittedName>
        <fullName evidence="7">Flagellar basal body P-ring biosynthesis protein FlgA</fullName>
    </submittedName>
</protein>
<accession>A0AAJ4ZBA9</accession>
<comment type="subcellular location">
    <subcellularLocation>
        <location evidence="1">Periplasm</location>
    </subcellularLocation>
</comment>
<keyword evidence="2 5" id="KW-0732">Signal</keyword>
<evidence type="ECO:0000256" key="5">
    <source>
        <dbReference type="SAM" id="SignalP"/>
    </source>
</evidence>
<dbReference type="InterPro" id="IPR017585">
    <property type="entry name" value="SAF_FlgA"/>
</dbReference>
<comment type="caution">
    <text evidence="7">The sequence shown here is derived from an EMBL/GenBank/DDBJ whole genome shotgun (WGS) entry which is preliminary data.</text>
</comment>
<dbReference type="Gene3D" id="3.90.1210.10">
    <property type="entry name" value="Antifreeze-like/N-acetylneuraminic acid synthase C-terminal domain"/>
    <property type="match status" value="1"/>
</dbReference>
<dbReference type="GO" id="GO:0044780">
    <property type="term" value="P:bacterial-type flagellum assembly"/>
    <property type="evidence" value="ECO:0007669"/>
    <property type="project" value="InterPro"/>
</dbReference>
<dbReference type="EMBL" id="UGSJ01000001">
    <property type="protein sequence ID" value="SUA90091.1"/>
    <property type="molecule type" value="Genomic_DNA"/>
</dbReference>
<evidence type="ECO:0000256" key="3">
    <source>
        <dbReference type="ARBA" id="ARBA00022764"/>
    </source>
</evidence>
<proteinExistence type="predicted"/>
<dbReference type="PANTHER" id="PTHR36307:SF1">
    <property type="entry name" value="FLAGELLA BASAL BODY P-RING FORMATION PROTEIN FLGA"/>
    <property type="match status" value="1"/>
</dbReference>
<dbReference type="PANTHER" id="PTHR36307">
    <property type="entry name" value="FLAGELLA BASAL BODY P-RING FORMATION PROTEIN FLGA"/>
    <property type="match status" value="1"/>
</dbReference>
<keyword evidence="7" id="KW-0966">Cell projection</keyword>
<name>A0AAJ4ZBA9_PANPU</name>
<sequence length="266" mass="27460">MLAENVMSSLLTASYSSRIACIAHVAAFTLCTAVHAAPITASAPPPSDDLLAQARAAAYGKLTELLRQNGLSDPEIVLTVAPPRTPAPTCAKPFSFQFADTRQLGRMLLTARCPATGTATQLVVRGTVTANLPVAVNDIAAGRAIAADDLSLQARKVVSLADTVTRIDDAVGQASRRAIRSGHTLSRKSLQVPELVRKGQSVRIVVRLGESEISSAGVALQAGGTDAIIPVRNASSGKEIRARVTGPGTVTVTDLPGSASPTQPSP</sequence>
<feature type="chain" id="PRO_5042576980" evidence="5">
    <location>
        <begin position="37"/>
        <end position="266"/>
    </location>
</feature>
<evidence type="ECO:0000256" key="4">
    <source>
        <dbReference type="SAM" id="MobiDB-lite"/>
    </source>
</evidence>
<dbReference type="NCBIfam" id="TIGR03170">
    <property type="entry name" value="flgA_cterm"/>
    <property type="match status" value="1"/>
</dbReference>
<feature type="domain" description="SAF" evidence="6">
    <location>
        <begin position="130"/>
        <end position="191"/>
    </location>
</feature>
<keyword evidence="7" id="KW-0282">Flagellum</keyword>
<dbReference type="SMART" id="SM00858">
    <property type="entry name" value="SAF"/>
    <property type="match status" value="1"/>
</dbReference>
<organism evidence="7 8">
    <name type="scientific">Pandoraea pulmonicola</name>
    <dbReference type="NCBI Taxonomy" id="93221"/>
    <lineage>
        <taxon>Bacteria</taxon>
        <taxon>Pseudomonadati</taxon>
        <taxon>Pseudomonadota</taxon>
        <taxon>Betaproteobacteria</taxon>
        <taxon>Burkholderiales</taxon>
        <taxon>Burkholderiaceae</taxon>
        <taxon>Pandoraea</taxon>
    </lineage>
</organism>
<dbReference type="AlphaFoldDB" id="A0AAJ4ZBA9"/>
<keyword evidence="3" id="KW-0574">Periplasm</keyword>
<dbReference type="CDD" id="cd11614">
    <property type="entry name" value="SAF_CpaB_FlgA_like"/>
    <property type="match status" value="1"/>
</dbReference>
<gene>
    <name evidence="7" type="ORF">NCTC13159_01570</name>
</gene>
<dbReference type="Gene3D" id="2.30.30.760">
    <property type="match status" value="1"/>
</dbReference>
<keyword evidence="7" id="KW-0969">Cilium</keyword>
<evidence type="ECO:0000313" key="7">
    <source>
        <dbReference type="EMBL" id="SUA90091.1"/>
    </source>
</evidence>
<dbReference type="GO" id="GO:0042597">
    <property type="term" value="C:periplasmic space"/>
    <property type="evidence" value="ECO:0007669"/>
    <property type="project" value="UniProtKB-SubCell"/>
</dbReference>
<evidence type="ECO:0000259" key="6">
    <source>
        <dbReference type="SMART" id="SM00858"/>
    </source>
</evidence>
<evidence type="ECO:0000256" key="1">
    <source>
        <dbReference type="ARBA" id="ARBA00004418"/>
    </source>
</evidence>
<dbReference type="InterPro" id="IPR039246">
    <property type="entry name" value="Flagellar_FlgA"/>
</dbReference>
<evidence type="ECO:0000313" key="8">
    <source>
        <dbReference type="Proteomes" id="UP000254589"/>
    </source>
</evidence>
<feature type="region of interest" description="Disordered" evidence="4">
    <location>
        <begin position="241"/>
        <end position="266"/>
    </location>
</feature>